<organism evidence="1">
    <name type="scientific">marine sediment metagenome</name>
    <dbReference type="NCBI Taxonomy" id="412755"/>
    <lineage>
        <taxon>unclassified sequences</taxon>
        <taxon>metagenomes</taxon>
        <taxon>ecological metagenomes</taxon>
    </lineage>
</organism>
<accession>A0A0F9FVP7</accession>
<name>A0A0F9FVP7_9ZZZZ</name>
<dbReference type="AlphaFoldDB" id="A0A0F9FVP7"/>
<evidence type="ECO:0008006" key="2">
    <source>
        <dbReference type="Google" id="ProtNLM"/>
    </source>
</evidence>
<comment type="caution">
    <text evidence="1">The sequence shown here is derived from an EMBL/GenBank/DDBJ whole genome shotgun (WGS) entry which is preliminary data.</text>
</comment>
<sequence length="55" mass="6366">MTEWQPIETAPKDGRELLLWARRVGPRVGYFDSEFNDDPDGPRPYGGWWSLTGEI</sequence>
<proteinExistence type="predicted"/>
<gene>
    <name evidence="1" type="ORF">LCGC14_1905570</name>
</gene>
<dbReference type="EMBL" id="LAZR01020028">
    <property type="protein sequence ID" value="KKL90358.1"/>
    <property type="molecule type" value="Genomic_DNA"/>
</dbReference>
<protein>
    <recommendedName>
        <fullName evidence="2">DUF551 domain-containing protein</fullName>
    </recommendedName>
</protein>
<evidence type="ECO:0000313" key="1">
    <source>
        <dbReference type="EMBL" id="KKL90358.1"/>
    </source>
</evidence>
<feature type="non-terminal residue" evidence="1">
    <location>
        <position position="55"/>
    </location>
</feature>
<reference evidence="1" key="1">
    <citation type="journal article" date="2015" name="Nature">
        <title>Complex archaea that bridge the gap between prokaryotes and eukaryotes.</title>
        <authorList>
            <person name="Spang A."/>
            <person name="Saw J.H."/>
            <person name="Jorgensen S.L."/>
            <person name="Zaremba-Niedzwiedzka K."/>
            <person name="Martijn J."/>
            <person name="Lind A.E."/>
            <person name="van Eijk R."/>
            <person name="Schleper C."/>
            <person name="Guy L."/>
            <person name="Ettema T.J."/>
        </authorList>
    </citation>
    <scope>NUCLEOTIDE SEQUENCE</scope>
</reference>